<evidence type="ECO:0000256" key="7">
    <source>
        <dbReference type="SAM" id="Phobius"/>
    </source>
</evidence>
<keyword evidence="3" id="KW-1003">Cell membrane</keyword>
<evidence type="ECO:0000256" key="3">
    <source>
        <dbReference type="ARBA" id="ARBA00022475"/>
    </source>
</evidence>
<dbReference type="PANTHER" id="PTHR30250">
    <property type="entry name" value="PST FAMILY PREDICTED COLANIC ACID TRANSPORTER"/>
    <property type="match status" value="1"/>
</dbReference>
<evidence type="ECO:0000256" key="2">
    <source>
        <dbReference type="ARBA" id="ARBA00007430"/>
    </source>
</evidence>
<feature type="transmembrane region" description="Helical" evidence="7">
    <location>
        <begin position="80"/>
        <end position="105"/>
    </location>
</feature>
<evidence type="ECO:0000256" key="5">
    <source>
        <dbReference type="ARBA" id="ARBA00022989"/>
    </source>
</evidence>
<comment type="caution">
    <text evidence="8">The sequence shown here is derived from an EMBL/GenBank/DDBJ whole genome shotgun (WGS) entry which is preliminary data.</text>
</comment>
<dbReference type="CDD" id="cd13127">
    <property type="entry name" value="MATE_tuaB_like"/>
    <property type="match status" value="1"/>
</dbReference>
<keyword evidence="6 7" id="KW-0472">Membrane</keyword>
<reference evidence="8 9" key="1">
    <citation type="submission" date="2022-07" db="EMBL/GenBank/DDBJ databases">
        <title>Methylomonas rivi sp. nov., Methylomonas rosea sp. nov., Methylomonas aureus sp. nov. and Methylomonas subterranea sp. nov., four novel methanotrophs isolated from a freshwater creek and the deep terrestrial subsurface.</title>
        <authorList>
            <person name="Abin C."/>
            <person name="Sankaranarayanan K."/>
            <person name="Garner C."/>
            <person name="Sindelar R."/>
            <person name="Kotary K."/>
            <person name="Garner R."/>
            <person name="Barclay S."/>
            <person name="Lawson P."/>
            <person name="Krumholz L."/>
        </authorList>
    </citation>
    <scope>NUCLEOTIDE SEQUENCE [LARGE SCALE GENOMIC DNA]</scope>
    <source>
        <strain evidence="8 9">WSC-6</strain>
    </source>
</reference>
<organism evidence="8 9">
    <name type="scientific">Methylomonas rivi</name>
    <dbReference type="NCBI Taxonomy" id="2952226"/>
    <lineage>
        <taxon>Bacteria</taxon>
        <taxon>Pseudomonadati</taxon>
        <taxon>Pseudomonadota</taxon>
        <taxon>Gammaproteobacteria</taxon>
        <taxon>Methylococcales</taxon>
        <taxon>Methylococcaceae</taxon>
        <taxon>Methylomonas</taxon>
    </lineage>
</organism>
<protein>
    <submittedName>
        <fullName evidence="8">Lipopolysaccharide biosynthesis protein</fullName>
    </submittedName>
</protein>
<feature type="transmembrane region" description="Helical" evidence="7">
    <location>
        <begin position="148"/>
        <end position="165"/>
    </location>
</feature>
<evidence type="ECO:0000256" key="6">
    <source>
        <dbReference type="ARBA" id="ARBA00023136"/>
    </source>
</evidence>
<feature type="transmembrane region" description="Helical" evidence="7">
    <location>
        <begin position="198"/>
        <end position="217"/>
    </location>
</feature>
<dbReference type="Pfam" id="PF13440">
    <property type="entry name" value="Polysacc_synt_3"/>
    <property type="match status" value="1"/>
</dbReference>
<evidence type="ECO:0000313" key="8">
    <source>
        <dbReference type="EMBL" id="MCQ8131006.1"/>
    </source>
</evidence>
<gene>
    <name evidence="8" type="ORF">NP596_21305</name>
</gene>
<feature type="transmembrane region" description="Helical" evidence="7">
    <location>
        <begin position="111"/>
        <end position="128"/>
    </location>
</feature>
<evidence type="ECO:0000256" key="1">
    <source>
        <dbReference type="ARBA" id="ARBA00004651"/>
    </source>
</evidence>
<feature type="non-terminal residue" evidence="8">
    <location>
        <position position="301"/>
    </location>
</feature>
<proteinExistence type="inferred from homology"/>
<dbReference type="EMBL" id="JANIBK010000303">
    <property type="protein sequence ID" value="MCQ8131006.1"/>
    <property type="molecule type" value="Genomic_DNA"/>
</dbReference>
<feature type="transmembrane region" description="Helical" evidence="7">
    <location>
        <begin position="171"/>
        <end position="191"/>
    </location>
</feature>
<dbReference type="RefSeq" id="WP_256617389.1">
    <property type="nucleotide sequence ID" value="NZ_JANIBK010000303.1"/>
</dbReference>
<accession>A0ABT1UBI7</accession>
<dbReference type="PANTHER" id="PTHR30250:SF10">
    <property type="entry name" value="LIPOPOLYSACCHARIDE BIOSYNTHESIS PROTEIN WZXC"/>
    <property type="match status" value="1"/>
</dbReference>
<comment type="subcellular location">
    <subcellularLocation>
        <location evidence="1">Cell membrane</location>
        <topology evidence="1">Multi-pass membrane protein</topology>
    </subcellularLocation>
</comment>
<feature type="transmembrane region" description="Helical" evidence="7">
    <location>
        <begin position="12"/>
        <end position="36"/>
    </location>
</feature>
<comment type="similarity">
    <text evidence="2">Belongs to the polysaccharide synthase family.</text>
</comment>
<feature type="transmembrane region" description="Helical" evidence="7">
    <location>
        <begin position="42"/>
        <end position="68"/>
    </location>
</feature>
<keyword evidence="5 7" id="KW-1133">Transmembrane helix</keyword>
<name>A0ABT1UBI7_9GAMM</name>
<feature type="transmembrane region" description="Helical" evidence="7">
    <location>
        <begin position="223"/>
        <end position="245"/>
    </location>
</feature>
<dbReference type="InterPro" id="IPR050833">
    <property type="entry name" value="Poly_Biosynth_Transport"/>
</dbReference>
<evidence type="ECO:0000256" key="4">
    <source>
        <dbReference type="ARBA" id="ARBA00022692"/>
    </source>
</evidence>
<dbReference type="Proteomes" id="UP001524586">
    <property type="component" value="Unassembled WGS sequence"/>
</dbReference>
<evidence type="ECO:0000313" key="9">
    <source>
        <dbReference type="Proteomes" id="UP001524586"/>
    </source>
</evidence>
<keyword evidence="9" id="KW-1185">Reference proteome</keyword>
<sequence length="301" mass="33372">MSNLKQQGIKALIWDFSGKVAAQGVGFIISLFLARLLEPEEFGLVAMIMVIIGMANVFSDVGLGSALIQRRKVLPIHYSSVFYFNIFVGLMLTLATYFSACWIAAFYQNDALIPLTQAMSLSFVVNAFSSVQTTKLRKDLNYAALSKANFLASFAGGALGIWLAFQGAGVWSLVTQMLASGVIFNVLIWSMSRWKPSLLFSVKALIQLWGFGFRMFLAGLLDAVFTKLDFMIIGKLFIPVTLGYFQRAKSLNSLLVQYSSESFISVLFPLLSQVKNDLPRFQNINLKMIEIICFGAFFLSG</sequence>
<keyword evidence="4 7" id="KW-0812">Transmembrane</keyword>